<dbReference type="AlphaFoldDB" id="A0A8B6ZH98"/>
<feature type="compositionally biased region" description="Polar residues" evidence="1">
    <location>
        <begin position="18"/>
        <end position="33"/>
    </location>
</feature>
<protein>
    <submittedName>
        <fullName evidence="3">Undifferentiated embryonic cell transcription factor 1</fullName>
    </submittedName>
</protein>
<dbReference type="OrthoDB" id="9838123at2759"/>
<keyword evidence="2" id="KW-1185">Reference proteome</keyword>
<evidence type="ECO:0000256" key="1">
    <source>
        <dbReference type="SAM" id="MobiDB-lite"/>
    </source>
</evidence>
<evidence type="ECO:0000313" key="2">
    <source>
        <dbReference type="Proteomes" id="UP000694850"/>
    </source>
</evidence>
<sequence>MMEHAYAAHPCPREAASTWCTNSNTHKWSSSWRARSGPGRPTLHPAFPDASLLPADRDPDTEQTWTLRFSPSPPKSAGAPRAPDSPPPLTPGPAATFIPARALEGADPLPCCPQEPAPSRVPGSPSPAPTPAEGDPDPLAGRPRECAPPRASSSLNDVVLETLGHLGHIAAILGPLRDQLLTLNQHVEQLRGSFDQTVSLAVGFILGNASAERGLLLGQRE</sequence>
<dbReference type="RefSeq" id="XP_007935068.1">
    <property type="nucleotide sequence ID" value="XM_007936877.1"/>
</dbReference>
<evidence type="ECO:0000313" key="3">
    <source>
        <dbReference type="RefSeq" id="XP_007935068.1"/>
    </source>
</evidence>
<name>A0A8B6ZH98_ORYAF</name>
<proteinExistence type="predicted"/>
<accession>A0A8B6ZH98</accession>
<dbReference type="GeneID" id="103193622"/>
<gene>
    <name evidence="3" type="primary">UTF1</name>
</gene>
<dbReference type="CTD" id="8433"/>
<dbReference type="Proteomes" id="UP000694850">
    <property type="component" value="Unplaced"/>
</dbReference>
<reference evidence="3" key="1">
    <citation type="submission" date="2025-08" db="UniProtKB">
        <authorList>
            <consortium name="RefSeq"/>
        </authorList>
    </citation>
    <scope>IDENTIFICATION</scope>
</reference>
<feature type="region of interest" description="Disordered" evidence="1">
    <location>
        <begin position="1"/>
        <end position="152"/>
    </location>
</feature>
<organism evidence="2 3">
    <name type="scientific">Orycteropus afer afer</name>
    <dbReference type="NCBI Taxonomy" id="1230840"/>
    <lineage>
        <taxon>Eukaryota</taxon>
        <taxon>Metazoa</taxon>
        <taxon>Chordata</taxon>
        <taxon>Craniata</taxon>
        <taxon>Vertebrata</taxon>
        <taxon>Euteleostomi</taxon>
        <taxon>Mammalia</taxon>
        <taxon>Eutheria</taxon>
        <taxon>Afrotheria</taxon>
        <taxon>Tubulidentata</taxon>
        <taxon>Orycteropodidae</taxon>
        <taxon>Orycteropus</taxon>
    </lineage>
</organism>